<keyword evidence="1" id="KW-0732">Signal</keyword>
<sequence>MPFRTWGVVLSAVLLSGCFGVNTSQAPIATTYPISEQQRMQAAQHWEVLAEHEAGEILAKRDLWGKPLYVEEHEQETAFSRGFRSLLTSELVEQGAIVRTQPDAGAAHVSFNVQVINHEGRGFVRPPQGALTALAAGIAVATIPFNHWTEPALGLIPAAALADTFSGSWTTTGQQETIITTQVSQYDTLRYSSSNMYYINAGDSAHYGASDTGDSAGLSLSSDW</sequence>
<gene>
    <name evidence="2" type="ORF">BTW10_08380</name>
</gene>
<evidence type="ECO:0000313" key="3">
    <source>
        <dbReference type="Proteomes" id="UP000186806"/>
    </source>
</evidence>
<reference evidence="2 3" key="1">
    <citation type="submission" date="2016-12" db="EMBL/GenBank/DDBJ databases">
        <title>Draft genome sequences of strains Salinicola socius SMB35, Salinicola sp. MH3R3-1 and Chromohalobacter sp. SMB17 from the Verkhnekamsk potash mining region of Russia.</title>
        <authorList>
            <person name="Mavrodi D.V."/>
            <person name="Olsson B.E."/>
            <person name="Korsakova E.S."/>
            <person name="Pyankova A."/>
            <person name="Mavrodi O.V."/>
            <person name="Plotnikova E.G."/>
        </authorList>
    </citation>
    <scope>NUCLEOTIDE SEQUENCE [LARGE SCALE GENOMIC DNA]</scope>
    <source>
        <strain evidence="2 3">SMB17</strain>
    </source>
</reference>
<keyword evidence="3" id="KW-1185">Reference proteome</keyword>
<proteinExistence type="predicted"/>
<dbReference type="AlphaFoldDB" id="A0A1Q8TD90"/>
<comment type="caution">
    <text evidence="2">The sequence shown here is derived from an EMBL/GenBank/DDBJ whole genome shotgun (WGS) entry which is preliminary data.</text>
</comment>
<dbReference type="Proteomes" id="UP000186806">
    <property type="component" value="Unassembled WGS sequence"/>
</dbReference>
<dbReference type="EMBL" id="MSDQ01000020">
    <property type="protein sequence ID" value="OLO11640.1"/>
    <property type="molecule type" value="Genomic_DNA"/>
</dbReference>
<feature type="signal peptide" evidence="1">
    <location>
        <begin position="1"/>
        <end position="26"/>
    </location>
</feature>
<evidence type="ECO:0000256" key="1">
    <source>
        <dbReference type="SAM" id="SignalP"/>
    </source>
</evidence>
<feature type="chain" id="PRO_5013158491" evidence="1">
    <location>
        <begin position="27"/>
        <end position="224"/>
    </location>
</feature>
<dbReference type="PROSITE" id="PS51257">
    <property type="entry name" value="PROKAR_LIPOPROTEIN"/>
    <property type="match status" value="1"/>
</dbReference>
<evidence type="ECO:0000313" key="2">
    <source>
        <dbReference type="EMBL" id="OLO11640.1"/>
    </source>
</evidence>
<accession>A0A1Q8TD90</accession>
<protein>
    <submittedName>
        <fullName evidence="2">Uncharacterized protein</fullName>
    </submittedName>
</protein>
<dbReference type="RefSeq" id="WP_075369014.1">
    <property type="nucleotide sequence ID" value="NZ_MSDQ01000020.1"/>
</dbReference>
<dbReference type="STRING" id="223900.GCA_000821045_01579"/>
<organism evidence="2 3">
    <name type="scientific">Chromohalobacter japonicus</name>
    <dbReference type="NCBI Taxonomy" id="223900"/>
    <lineage>
        <taxon>Bacteria</taxon>
        <taxon>Pseudomonadati</taxon>
        <taxon>Pseudomonadota</taxon>
        <taxon>Gammaproteobacteria</taxon>
        <taxon>Oceanospirillales</taxon>
        <taxon>Halomonadaceae</taxon>
        <taxon>Chromohalobacter</taxon>
    </lineage>
</organism>
<name>A0A1Q8TD90_9GAMM</name>